<gene>
    <name evidence="1" type="ORF">SEV965_LOCUS31654</name>
</gene>
<dbReference type="EMBL" id="CAJNOU010003715">
    <property type="protein sequence ID" value="CAF1405892.1"/>
    <property type="molecule type" value="Genomic_DNA"/>
</dbReference>
<dbReference type="Gene3D" id="3.30.200.20">
    <property type="entry name" value="Phosphorylase Kinase, domain 1"/>
    <property type="match status" value="1"/>
</dbReference>
<organism evidence="1 2">
    <name type="scientific">Rotaria sordida</name>
    <dbReference type="NCBI Taxonomy" id="392033"/>
    <lineage>
        <taxon>Eukaryota</taxon>
        <taxon>Metazoa</taxon>
        <taxon>Spiralia</taxon>
        <taxon>Gnathifera</taxon>
        <taxon>Rotifera</taxon>
        <taxon>Eurotatoria</taxon>
        <taxon>Bdelloidea</taxon>
        <taxon>Philodinida</taxon>
        <taxon>Philodinidae</taxon>
        <taxon>Rotaria</taxon>
    </lineage>
</organism>
<comment type="caution">
    <text evidence="1">The sequence shown here is derived from an EMBL/GenBank/DDBJ whole genome shotgun (WGS) entry which is preliminary data.</text>
</comment>
<proteinExistence type="predicted"/>
<name>A0A815L6S0_9BILA</name>
<sequence length="96" mass="11429">MSSAPKELKRHGPTKGMSFTRQQAEILFKRYLNKKLSWFESVDEGLNNLLFFIECENDQEKYVLKICGNAWENIKTESEVIAFRQNEWKKLDNLRQ</sequence>
<protein>
    <submittedName>
        <fullName evidence="1">Uncharacterized protein</fullName>
    </submittedName>
</protein>
<evidence type="ECO:0000313" key="1">
    <source>
        <dbReference type="EMBL" id="CAF1405892.1"/>
    </source>
</evidence>
<dbReference type="AlphaFoldDB" id="A0A815L6S0"/>
<dbReference type="Proteomes" id="UP000663889">
    <property type="component" value="Unassembled WGS sequence"/>
</dbReference>
<evidence type="ECO:0000313" key="2">
    <source>
        <dbReference type="Proteomes" id="UP000663889"/>
    </source>
</evidence>
<reference evidence="1" key="1">
    <citation type="submission" date="2021-02" db="EMBL/GenBank/DDBJ databases">
        <authorList>
            <person name="Nowell W R."/>
        </authorList>
    </citation>
    <scope>NUCLEOTIDE SEQUENCE</scope>
</reference>
<accession>A0A815L6S0</accession>